<dbReference type="InterPro" id="IPR043128">
    <property type="entry name" value="Rev_trsase/Diguanyl_cyclase"/>
</dbReference>
<dbReference type="InterPro" id="IPR008916">
    <property type="entry name" value="Retrov_capsid_C"/>
</dbReference>
<evidence type="ECO:0000313" key="21">
    <source>
        <dbReference type="EMBL" id="RMB92692.1"/>
    </source>
</evidence>
<evidence type="ECO:0000259" key="18">
    <source>
        <dbReference type="PROSITE" id="PS50878"/>
    </source>
</evidence>
<organism evidence="21 22">
    <name type="scientific">Hirundo rustica rustica</name>
    <dbReference type="NCBI Taxonomy" id="333673"/>
    <lineage>
        <taxon>Eukaryota</taxon>
        <taxon>Metazoa</taxon>
        <taxon>Chordata</taxon>
        <taxon>Craniata</taxon>
        <taxon>Vertebrata</taxon>
        <taxon>Euteleostomi</taxon>
        <taxon>Archelosauria</taxon>
        <taxon>Archosauria</taxon>
        <taxon>Dinosauria</taxon>
        <taxon>Saurischia</taxon>
        <taxon>Theropoda</taxon>
        <taxon>Coelurosauria</taxon>
        <taxon>Aves</taxon>
        <taxon>Neognathae</taxon>
        <taxon>Neoaves</taxon>
        <taxon>Telluraves</taxon>
        <taxon>Australaves</taxon>
        <taxon>Passeriformes</taxon>
        <taxon>Sylvioidea</taxon>
        <taxon>Hirundinidae</taxon>
        <taxon>Hirundo</taxon>
    </lineage>
</organism>
<evidence type="ECO:0000256" key="3">
    <source>
        <dbReference type="ARBA" id="ARBA00022679"/>
    </source>
</evidence>
<dbReference type="SUPFAM" id="SSF56672">
    <property type="entry name" value="DNA/RNA polymerases"/>
    <property type="match status" value="2"/>
</dbReference>
<dbReference type="SUPFAM" id="SSF47943">
    <property type="entry name" value="Retrovirus capsid protein, N-terminal core domain"/>
    <property type="match status" value="1"/>
</dbReference>
<evidence type="ECO:0000256" key="11">
    <source>
        <dbReference type="ARBA" id="ARBA00022842"/>
    </source>
</evidence>
<feature type="domain" description="Integrase catalytic" evidence="20">
    <location>
        <begin position="705"/>
        <end position="787"/>
    </location>
</feature>
<dbReference type="InterPro" id="IPR040643">
    <property type="entry name" value="MLVIN_C"/>
</dbReference>
<evidence type="ECO:0000256" key="13">
    <source>
        <dbReference type="ARBA" id="ARBA00023125"/>
    </source>
</evidence>
<dbReference type="SUPFAM" id="SSF46919">
    <property type="entry name" value="N-terminal Zn binding domain of HIV integrase"/>
    <property type="match status" value="1"/>
</dbReference>
<dbReference type="GO" id="GO:0003677">
    <property type="term" value="F:DNA binding"/>
    <property type="evidence" value="ECO:0007669"/>
    <property type="project" value="UniProtKB-KW"/>
</dbReference>
<dbReference type="STRING" id="333673.A0A3M0IW33"/>
<keyword evidence="7" id="KW-0255">Endonuclease</keyword>
<dbReference type="InterPro" id="IPR003036">
    <property type="entry name" value="Gag_P30"/>
</dbReference>
<dbReference type="GO" id="GO:0003964">
    <property type="term" value="F:RNA-directed DNA polymerase activity"/>
    <property type="evidence" value="ECO:0007669"/>
    <property type="project" value="UniProtKB-KW"/>
</dbReference>
<dbReference type="Gene3D" id="3.30.70.270">
    <property type="match status" value="2"/>
</dbReference>
<gene>
    <name evidence="21" type="ORF">DUI87_31001</name>
</gene>
<proteinExistence type="inferred from homology"/>
<feature type="domain" description="RNase H type-1" evidence="19">
    <location>
        <begin position="1519"/>
        <end position="1665"/>
    </location>
</feature>
<evidence type="ECO:0000256" key="5">
    <source>
        <dbReference type="ARBA" id="ARBA00022722"/>
    </source>
</evidence>
<dbReference type="SUPFAM" id="SSF53098">
    <property type="entry name" value="Ribonuclease H-like"/>
    <property type="match status" value="3"/>
</dbReference>
<feature type="domain" description="Integrase-type" evidence="17">
    <location>
        <begin position="656"/>
        <end position="697"/>
    </location>
</feature>
<evidence type="ECO:0000256" key="14">
    <source>
        <dbReference type="ARBA" id="ARBA00023268"/>
    </source>
</evidence>
<evidence type="ECO:0000259" key="20">
    <source>
        <dbReference type="PROSITE" id="PS50994"/>
    </source>
</evidence>
<evidence type="ECO:0000256" key="1">
    <source>
        <dbReference type="ARBA" id="ARBA00002884"/>
    </source>
</evidence>
<comment type="caution">
    <text evidence="21">The sequence shown here is derived from an EMBL/GenBank/DDBJ whole genome shotgun (WGS) entry which is preliminary data.</text>
</comment>
<dbReference type="Pfam" id="PF00075">
    <property type="entry name" value="RNase_H"/>
    <property type="match status" value="2"/>
</dbReference>
<evidence type="ECO:0000256" key="16">
    <source>
        <dbReference type="SAM" id="MobiDB-lite"/>
    </source>
</evidence>
<dbReference type="PANTHER" id="PTHR41694:SF3">
    <property type="entry name" value="RNA-DIRECTED DNA POLYMERASE-RELATED"/>
    <property type="match status" value="1"/>
</dbReference>
<dbReference type="InterPro" id="IPR010661">
    <property type="entry name" value="RVT_thumb"/>
</dbReference>
<feature type="region of interest" description="Disordered" evidence="16">
    <location>
        <begin position="1292"/>
        <end position="1311"/>
    </location>
</feature>
<dbReference type="InterPro" id="IPR036397">
    <property type="entry name" value="RNaseH_sf"/>
</dbReference>
<dbReference type="Pfam" id="PF02093">
    <property type="entry name" value="Gag_p30"/>
    <property type="match status" value="1"/>
</dbReference>
<evidence type="ECO:0000256" key="7">
    <source>
        <dbReference type="ARBA" id="ARBA00022759"/>
    </source>
</evidence>
<dbReference type="InterPro" id="IPR002156">
    <property type="entry name" value="RNaseH_domain"/>
</dbReference>
<dbReference type="GO" id="GO:0015074">
    <property type="term" value="P:DNA integration"/>
    <property type="evidence" value="ECO:0007669"/>
    <property type="project" value="InterPro"/>
</dbReference>
<keyword evidence="9" id="KW-0378">Hydrolase</keyword>
<dbReference type="PROSITE" id="PS50879">
    <property type="entry name" value="RNASE_H_1"/>
    <property type="match status" value="2"/>
</dbReference>
<feature type="region of interest" description="Disordered" evidence="16">
    <location>
        <begin position="949"/>
        <end position="974"/>
    </location>
</feature>
<dbReference type="Pfam" id="PF02022">
    <property type="entry name" value="Integrase_Zn"/>
    <property type="match status" value="1"/>
</dbReference>
<dbReference type="EMBL" id="QRBI01000220">
    <property type="protein sequence ID" value="RMB92692.1"/>
    <property type="molecule type" value="Genomic_DNA"/>
</dbReference>
<dbReference type="Gene3D" id="3.10.10.10">
    <property type="entry name" value="HIV Type 1 Reverse Transcriptase, subunit A, domain 1"/>
    <property type="match status" value="1"/>
</dbReference>
<dbReference type="InterPro" id="IPR008919">
    <property type="entry name" value="Retrov_capsid_N"/>
</dbReference>
<feature type="region of interest" description="Disordered" evidence="16">
    <location>
        <begin position="996"/>
        <end position="1050"/>
    </location>
</feature>
<evidence type="ECO:0000256" key="15">
    <source>
        <dbReference type="PROSITE-ProRule" id="PRU00450"/>
    </source>
</evidence>
<evidence type="ECO:0000259" key="19">
    <source>
        <dbReference type="PROSITE" id="PS50879"/>
    </source>
</evidence>
<evidence type="ECO:0000256" key="8">
    <source>
        <dbReference type="ARBA" id="ARBA00022771"/>
    </source>
</evidence>
<dbReference type="PROSITE" id="PS50878">
    <property type="entry name" value="RT_POL"/>
    <property type="match status" value="1"/>
</dbReference>
<dbReference type="PROSITE" id="PS50994">
    <property type="entry name" value="INTEGRASE"/>
    <property type="match status" value="2"/>
</dbReference>
<feature type="domain" description="Reverse transcriptase" evidence="18">
    <location>
        <begin position="107"/>
        <end position="295"/>
    </location>
</feature>
<evidence type="ECO:0000256" key="6">
    <source>
        <dbReference type="ARBA" id="ARBA00022723"/>
    </source>
</evidence>
<dbReference type="Pfam" id="PF18697">
    <property type="entry name" value="MLVIN_C"/>
    <property type="match status" value="1"/>
</dbReference>
<dbReference type="Gene3D" id="2.30.30.850">
    <property type="match status" value="1"/>
</dbReference>
<evidence type="ECO:0000313" key="22">
    <source>
        <dbReference type="Proteomes" id="UP000269221"/>
    </source>
</evidence>
<dbReference type="Gene3D" id="3.30.420.10">
    <property type="entry name" value="Ribonuclease H-like superfamily/Ribonuclease H"/>
    <property type="match status" value="4"/>
</dbReference>
<dbReference type="InterPro" id="IPR000477">
    <property type="entry name" value="RT_dom"/>
</dbReference>
<comment type="function">
    <text evidence="1">Catalyzes viral DNA integration into the host chromosome, by performing a series of DNA cutting and joining reactions. This enzyme activity takes place after virion entry into a cell and reverse transcription of the RNA genome in dsDNA. The first step in the integration process is 3' processing. This step requires a complex comprising the viral genome, matrix protein and integrase. This complex is called the pre-integration complex (PIC). The integrase protein removes 2 nucleotides from each 3' end of the viral DNA, leaving recessed CA OH's at the 3' ends. In the second step that requires cell division, the PIC enters cell nucleus. In the third step, termed strand transfer, the integrase protein joins the previously processed 3' ends to the 5' ends of strands of target cellular DNA at the site of integration. The last step is viral DNA integration into host chromosome.</text>
</comment>
<dbReference type="Pfam" id="PF00078">
    <property type="entry name" value="RVT_1"/>
    <property type="match status" value="1"/>
</dbReference>
<evidence type="ECO:0000256" key="9">
    <source>
        <dbReference type="ARBA" id="ARBA00022801"/>
    </source>
</evidence>
<protein>
    <submittedName>
        <fullName evidence="21">Uncharacterized protein</fullName>
    </submittedName>
</protein>
<dbReference type="Pfam" id="PF17919">
    <property type="entry name" value="RT_RNaseH_2"/>
    <property type="match status" value="1"/>
</dbReference>
<feature type="domain" description="Integrase catalytic" evidence="20">
    <location>
        <begin position="1691"/>
        <end position="1811"/>
    </location>
</feature>
<dbReference type="Gene3D" id="1.10.1200.30">
    <property type="match status" value="1"/>
</dbReference>
<evidence type="ECO:0000256" key="4">
    <source>
        <dbReference type="ARBA" id="ARBA00022695"/>
    </source>
</evidence>
<keyword evidence="5" id="KW-0540">Nuclease</keyword>
<dbReference type="GO" id="GO:0004523">
    <property type="term" value="F:RNA-DNA hybrid ribonuclease activity"/>
    <property type="evidence" value="ECO:0007669"/>
    <property type="project" value="InterPro"/>
</dbReference>
<feature type="compositionally biased region" description="Pro residues" evidence="16">
    <location>
        <begin position="1007"/>
        <end position="1018"/>
    </location>
</feature>
<dbReference type="Gene3D" id="1.10.10.200">
    <property type="match status" value="1"/>
</dbReference>
<dbReference type="Pfam" id="PF00665">
    <property type="entry name" value="rve"/>
    <property type="match status" value="2"/>
</dbReference>
<dbReference type="Gene3D" id="3.10.20.370">
    <property type="match status" value="1"/>
</dbReference>
<dbReference type="PROSITE" id="PS50876">
    <property type="entry name" value="ZF_INTEGRASE"/>
    <property type="match status" value="1"/>
</dbReference>
<dbReference type="InterPro" id="IPR017856">
    <property type="entry name" value="Integrase-like_N"/>
</dbReference>
<dbReference type="Proteomes" id="UP000269221">
    <property type="component" value="Unassembled WGS sequence"/>
</dbReference>
<dbReference type="PANTHER" id="PTHR41694">
    <property type="entry name" value="ENDOGENOUS RETROVIRUS GROUP K MEMBER POL PROTEIN"/>
    <property type="match status" value="1"/>
</dbReference>
<reference evidence="21 22" key="1">
    <citation type="submission" date="2018-07" db="EMBL/GenBank/DDBJ databases">
        <title>A high quality draft genome assembly of the barn swallow (H. rustica rustica).</title>
        <authorList>
            <person name="Formenti G."/>
            <person name="Chiara M."/>
            <person name="Poveda L."/>
            <person name="Francoijs K.-J."/>
            <person name="Bonisoli-Alquati A."/>
            <person name="Canova L."/>
            <person name="Gianfranceschi L."/>
            <person name="Horner D.S."/>
            <person name="Saino N."/>
        </authorList>
    </citation>
    <scope>NUCLEOTIDE SEQUENCE [LARGE SCALE GENOMIC DNA]</scope>
    <source>
        <strain evidence="21">Chelidonia</strain>
        <tissue evidence="21">Blood</tissue>
    </source>
</reference>
<dbReference type="GO" id="GO:0019068">
    <property type="term" value="P:virion assembly"/>
    <property type="evidence" value="ECO:0007669"/>
    <property type="project" value="InterPro"/>
</dbReference>
<keyword evidence="4" id="KW-0548">Nucleotidyltransferase</keyword>
<keyword evidence="10" id="KW-0862">Zinc</keyword>
<accession>A0A3M0IW33</accession>
<dbReference type="InterPro" id="IPR043502">
    <property type="entry name" value="DNA/RNA_pol_sf"/>
</dbReference>
<evidence type="ECO:0000256" key="12">
    <source>
        <dbReference type="ARBA" id="ARBA00022918"/>
    </source>
</evidence>
<keyword evidence="22" id="KW-1185">Reference proteome</keyword>
<keyword evidence="8 15" id="KW-0863">Zinc-finger</keyword>
<dbReference type="Gene3D" id="1.10.375.10">
    <property type="entry name" value="Human Immunodeficiency Virus Type 1 Capsid Protein"/>
    <property type="match status" value="1"/>
</dbReference>
<dbReference type="InterPro" id="IPR001878">
    <property type="entry name" value="Znf_CCHC"/>
</dbReference>
<dbReference type="InterPro" id="IPR001584">
    <property type="entry name" value="Integrase_cat-core"/>
</dbReference>
<evidence type="ECO:0000256" key="10">
    <source>
        <dbReference type="ARBA" id="ARBA00022833"/>
    </source>
</evidence>
<dbReference type="Gene3D" id="4.10.60.10">
    <property type="entry name" value="Zinc finger, CCHC-type"/>
    <property type="match status" value="1"/>
</dbReference>
<evidence type="ECO:0000259" key="17">
    <source>
        <dbReference type="PROSITE" id="PS50876"/>
    </source>
</evidence>
<keyword evidence="13" id="KW-0238">DNA-binding</keyword>
<dbReference type="InterPro" id="IPR012337">
    <property type="entry name" value="RNaseH-like_sf"/>
</dbReference>
<sequence length="1935" mass="215592">MAALVQTIQLATPQQSFVTVVQGADEPFLSFAGRLTAAVEKQSSVSRTEDRLQGDSGFGSTGLPQVRWTAVLTKDRPETLCTVSMVGAMPSAIHLHGLLDTEANEQLDQGHLEPSASPWNTPVFCIKKKSGKWRLLQDLRKINAVMEGMGTLQAGMPSPTMLPADWPVLIVDLKDCFFMIPLHPDDRPKFAFTVPTINNAEPAPRYQWKVLPQGMQNSPVLCQWYVACALSGVRKRFPDAHVYHYMDDILVAVPTQDELLRLQPQLLDALHSHGLQVAPEKVQQQPPWKYLGVKILERTIRQQEVQFVQLVKTLNDAQKLVGVITWLRPYLGLTTAQLSPLFELLKGDTDLKSPRELTPEARKVLEEVQQAVSAWRVYHIEPSIDVTVFITTPDLHPTGIISQWNDDWTDPLHILEWVFLPHQPHKTATVLFELIVPLIIKCRQRCLQLMGVDPSKIMLLVQREEFDWSYVNNVLLQSALEGFSGQITYHLPSHKLLQVAKNTQFSLRPKNSQEPVQGPTVFTDGSGKTGKAIVTWQDGSEWQVLEGHEDGSAQLVELKAAVMAFEKFSQEPFNLITDSAYVADIAQRLSCSVLKEVSNPALFHLLKALWCAIQARVHPYYVLHVRSHTNLPGFVTEGNARADKLANPAWVAPQPDMLAQAKASHGFFHQNVHTLQKQFQLTATEAREIVESCHDCHALGAPLPAGVNPRGLKALELWQTDVTQVAEFGWLKYVHVTVDTFSSAMWASAHTGEKARDVIAHWRQAFAVLGIPSAVKSDNGPAYASQQASDGEQQPRAKTLGHAGYLQSVSVLTCDHRGRIQLTGKVEAVINLKVTKWMNPRVITQMIPPQTLIKKPLFRGGCAWQFAGTMALLVPIHEFYGPGKAPDTHRELEMLLEMDIPSTGMWAFQGNLGVVNKKVCKPSWVSILDRYPYFFNKSFWRARQETALSGRGASEVQDPSGRPPGIFWEEGSCGPADYPGKDQNLLELRTKASSSLGRTANEVGVSPPTPKPRDPPLPSCDSEWDEPEPLSPGPKIPSRGPIASRTRKQTRVVVQAPLRQAITSDGETKLIKVPFSSIDLEIWERIAKGYRSDPIGVAKKMKFIVKQHSPDWADLQLLLDALTETEKQLVLKVAGDLAEDDCRTTQEDVKDVFPLQDPGWDPNDDEELGRLKRYQELIVKGLERAIPKTINWSALYAIKQGPSQTPSEFLDHLRDAMRRHTTLDPGSDEGTQQLINLFLGQSTGDIRRKLQKIRGPNSRNLETLLDEAWRVFSNREEGYKQGMKKLAAVVKEGEKGKHGQGPPKQGPPRLGKDQCAFCKKFGHWKNQCPELRKGSRDLQWTKDATRAFNQLKKALMSAPALGLPNVSKPFFLFSHEKQGIALGILAQNLGPYRRAVAYLSKQLDTAAKGWPGCLRAVAAVAINIQEARKFTLGQKMTVLVSHTMSAVLEAKGGHWLSPQRFLKYQAILVEQDDVEIVVTNIVNPASFLSGSTGEPVIHDCLETIEATYSSRPDLKDALLEDADTWFTDGSSYVVSGRRHAGYAVTTSREVIESGPLPTNTSAEKAEIIALIRALELAKGKEINIYTDSRYAFGVVHAHGAIWKERGLLNSQGKSIKHAQEILRLLDAIQLPERVAVMHIKAHQKVISELEEGNMLADREAKEAAKGEVPDKAVEAALIPDGKVSIEGWPEAFPARTAKAREVTKALLQEIIPRFGVPATISSDRGPNFISKIVQQISHHLGIDWELHTPYHPQSSGQVEKMNHLIKQQIVRLGQEANLPWPQALPLALLRIRTKPRAKEKLSPFEILYGRPYAVQGGTASIQVGEETLHGYMVALNKQLREIEKYVAGTQNRELDGPVHDVQPGDYVYVKSFAEKTLEPQWEGSFQVLLTTFTAIKIQEQKAWIHHSRVKKAPEGIWKATPGDNELKLNLTRNNE</sequence>
<comment type="similarity">
    <text evidence="2">Belongs to the beta type-B retroviral polymerase family. HERV class-II K(HML-2) pol subfamily.</text>
</comment>
<feature type="domain" description="RNase H type-1" evidence="19">
    <location>
        <begin position="515"/>
        <end position="651"/>
    </location>
</feature>
<dbReference type="Pfam" id="PF06817">
    <property type="entry name" value="RVT_thumb"/>
    <property type="match status" value="1"/>
</dbReference>
<evidence type="ECO:0000256" key="2">
    <source>
        <dbReference type="ARBA" id="ARBA00010879"/>
    </source>
</evidence>
<dbReference type="GO" id="GO:0008270">
    <property type="term" value="F:zinc ion binding"/>
    <property type="evidence" value="ECO:0007669"/>
    <property type="project" value="UniProtKB-KW"/>
</dbReference>
<keyword evidence="6" id="KW-0479">Metal-binding</keyword>
<dbReference type="InterPro" id="IPR041577">
    <property type="entry name" value="RT_RNaseH_2"/>
</dbReference>
<keyword evidence="12" id="KW-0695">RNA-directed DNA polymerase</keyword>
<dbReference type="InterPro" id="IPR003308">
    <property type="entry name" value="Integrase_Zn-bd_dom_N"/>
</dbReference>
<name>A0A3M0IW33_HIRRU</name>
<dbReference type="OrthoDB" id="422540at2759"/>
<keyword evidence="14" id="KW-0511">Multifunctional enzyme</keyword>
<dbReference type="SMART" id="SM00343">
    <property type="entry name" value="ZnF_C2HC"/>
    <property type="match status" value="1"/>
</dbReference>
<keyword evidence="11" id="KW-0460">Magnesium</keyword>
<dbReference type="CDD" id="cd09273">
    <property type="entry name" value="RNase_HI_RT_Bel"/>
    <property type="match status" value="1"/>
</dbReference>
<keyword evidence="3" id="KW-0808">Transferase</keyword>